<accession>A0A6A5XMC0</accession>
<dbReference type="SMART" id="SM00906">
    <property type="entry name" value="Fungal_trans"/>
    <property type="match status" value="1"/>
</dbReference>
<dbReference type="AlphaFoldDB" id="A0A6A5XMC0"/>
<dbReference type="GO" id="GO:0008270">
    <property type="term" value="F:zinc ion binding"/>
    <property type="evidence" value="ECO:0007669"/>
    <property type="project" value="InterPro"/>
</dbReference>
<dbReference type="InterPro" id="IPR050987">
    <property type="entry name" value="AtrR-like"/>
</dbReference>
<gene>
    <name evidence="4" type="ORF">BU24DRAFT_250182</name>
</gene>
<evidence type="ECO:0000313" key="4">
    <source>
        <dbReference type="EMBL" id="KAF2013961.1"/>
    </source>
</evidence>
<name>A0A6A5XMC0_9PLEO</name>
<dbReference type="RefSeq" id="XP_033382300.1">
    <property type="nucleotide sequence ID" value="XM_033522371.1"/>
</dbReference>
<feature type="compositionally biased region" description="Basic and acidic residues" evidence="2">
    <location>
        <begin position="554"/>
        <end position="564"/>
    </location>
</feature>
<feature type="region of interest" description="Disordered" evidence="2">
    <location>
        <begin position="72"/>
        <end position="111"/>
    </location>
</feature>
<protein>
    <recommendedName>
        <fullName evidence="3">Xylanolytic transcriptional activator regulatory domain-containing protein</fullName>
    </recommendedName>
</protein>
<dbReference type="GO" id="GO:0003677">
    <property type="term" value="F:DNA binding"/>
    <property type="evidence" value="ECO:0007669"/>
    <property type="project" value="InterPro"/>
</dbReference>
<dbReference type="InterPro" id="IPR007219">
    <property type="entry name" value="XnlR_reg_dom"/>
</dbReference>
<dbReference type="GeneID" id="54279768"/>
<feature type="domain" description="Xylanolytic transcriptional activator regulatory" evidence="3">
    <location>
        <begin position="245"/>
        <end position="319"/>
    </location>
</feature>
<dbReference type="OrthoDB" id="3266505at2759"/>
<feature type="compositionally biased region" description="Polar residues" evidence="2">
    <location>
        <begin position="568"/>
        <end position="581"/>
    </location>
</feature>
<keyword evidence="1" id="KW-0539">Nucleus</keyword>
<evidence type="ECO:0000313" key="5">
    <source>
        <dbReference type="Proteomes" id="UP000799778"/>
    </source>
</evidence>
<dbReference type="PANTHER" id="PTHR46910">
    <property type="entry name" value="TRANSCRIPTION FACTOR PDR1"/>
    <property type="match status" value="1"/>
</dbReference>
<evidence type="ECO:0000256" key="1">
    <source>
        <dbReference type="ARBA" id="ARBA00023242"/>
    </source>
</evidence>
<dbReference type="GO" id="GO:0003700">
    <property type="term" value="F:DNA-binding transcription factor activity"/>
    <property type="evidence" value="ECO:0007669"/>
    <property type="project" value="InterPro"/>
</dbReference>
<proteinExistence type="predicted"/>
<dbReference type="Proteomes" id="UP000799778">
    <property type="component" value="Unassembled WGS sequence"/>
</dbReference>
<dbReference type="CDD" id="cd12148">
    <property type="entry name" value="fungal_TF_MHR"/>
    <property type="match status" value="1"/>
</dbReference>
<dbReference type="GO" id="GO:0006351">
    <property type="term" value="P:DNA-templated transcription"/>
    <property type="evidence" value="ECO:0007669"/>
    <property type="project" value="InterPro"/>
</dbReference>
<dbReference type="EMBL" id="ML978071">
    <property type="protein sequence ID" value="KAF2013961.1"/>
    <property type="molecule type" value="Genomic_DNA"/>
</dbReference>
<sequence>MEEQHDGFATPAPTSERPAKRRRTGDTSTVDRLPREVGIMRSLPSDQFSSFVGSASGVYFIRSVYDAVRRSNPGIDGPVVTQTPESDVVPGEDDYLPTTGTDSSSRLWKDSEVSDETSPRVSFQELVDWSASYFANWHVAYPFLHAPTVLGFFDQFACDINPQKYASKDLNLVIVRSIMSMSLADRRQDGSLEGVRYPAELVFPSYDAAIDSLYKVLSRPSSLLALQAAISVQLFLVSMLRLKAASRLGGLIIRMALQLGLHRCPNRFPSFSIAERELRQRMFWSLYCIDRHICQAMGLPLSLRDDDIDVCYPIRERHAQEQPTSDSRLRLLTMMVRHSEIRSQIMELRNKSIQHMQKETDQAVGITAKLVKWWNDVEDMIDSGHEQEQSIKPYHATVLTVIKHELTISLNRPILAASTHGPAYQAALQHCISASRSIITALHDCIQKPDHGVSLLWPSFTWAVWMSTFVLFYAANKGEVSQSMVSRFADKSLATLQHLARRGSVWPEACAAAIRDLNAQMTRRSVKTPIADRTPTHSSSVDGLSHQPPHSRTSHQDLDNRRIIADTGTPSPATANPSNRPEGQADWRTSPHVAPAFTSPTGAFAYPSAAPQAPQSATFPMTDPNRVSLAAPGTPANGSTSNIGFLHWEDFMQNNGTFDSSASMPTDGADPFAGFDIPFWLGQDQYAGMLNEWG</sequence>
<dbReference type="PANTHER" id="PTHR46910:SF9">
    <property type="entry name" value="MISCELLANEOUS ZN(II)2CYS6 TRANSCRIPTION FACTOR (EUROFUNG)"/>
    <property type="match status" value="1"/>
</dbReference>
<evidence type="ECO:0000256" key="2">
    <source>
        <dbReference type="SAM" id="MobiDB-lite"/>
    </source>
</evidence>
<dbReference type="Pfam" id="PF04082">
    <property type="entry name" value="Fungal_trans"/>
    <property type="match status" value="1"/>
</dbReference>
<feature type="region of interest" description="Disordered" evidence="2">
    <location>
        <begin position="524"/>
        <end position="599"/>
    </location>
</feature>
<organism evidence="4 5">
    <name type="scientific">Aaosphaeria arxii CBS 175.79</name>
    <dbReference type="NCBI Taxonomy" id="1450172"/>
    <lineage>
        <taxon>Eukaryota</taxon>
        <taxon>Fungi</taxon>
        <taxon>Dikarya</taxon>
        <taxon>Ascomycota</taxon>
        <taxon>Pezizomycotina</taxon>
        <taxon>Dothideomycetes</taxon>
        <taxon>Pleosporomycetidae</taxon>
        <taxon>Pleosporales</taxon>
        <taxon>Pleosporales incertae sedis</taxon>
        <taxon>Aaosphaeria</taxon>
    </lineage>
</organism>
<evidence type="ECO:0000259" key="3">
    <source>
        <dbReference type="SMART" id="SM00906"/>
    </source>
</evidence>
<reference evidence="4" key="1">
    <citation type="journal article" date="2020" name="Stud. Mycol.">
        <title>101 Dothideomycetes genomes: a test case for predicting lifestyles and emergence of pathogens.</title>
        <authorList>
            <person name="Haridas S."/>
            <person name="Albert R."/>
            <person name="Binder M."/>
            <person name="Bloem J."/>
            <person name="Labutti K."/>
            <person name="Salamov A."/>
            <person name="Andreopoulos B."/>
            <person name="Baker S."/>
            <person name="Barry K."/>
            <person name="Bills G."/>
            <person name="Bluhm B."/>
            <person name="Cannon C."/>
            <person name="Castanera R."/>
            <person name="Culley D."/>
            <person name="Daum C."/>
            <person name="Ezra D."/>
            <person name="Gonzalez J."/>
            <person name="Henrissat B."/>
            <person name="Kuo A."/>
            <person name="Liang C."/>
            <person name="Lipzen A."/>
            <person name="Lutzoni F."/>
            <person name="Magnuson J."/>
            <person name="Mondo S."/>
            <person name="Nolan M."/>
            <person name="Ohm R."/>
            <person name="Pangilinan J."/>
            <person name="Park H.-J."/>
            <person name="Ramirez L."/>
            <person name="Alfaro M."/>
            <person name="Sun H."/>
            <person name="Tritt A."/>
            <person name="Yoshinaga Y."/>
            <person name="Zwiers L.-H."/>
            <person name="Turgeon B."/>
            <person name="Goodwin S."/>
            <person name="Spatafora J."/>
            <person name="Crous P."/>
            <person name="Grigoriev I."/>
        </authorList>
    </citation>
    <scope>NUCLEOTIDE SEQUENCE</scope>
    <source>
        <strain evidence="4">CBS 175.79</strain>
    </source>
</reference>
<keyword evidence="5" id="KW-1185">Reference proteome</keyword>
<feature type="region of interest" description="Disordered" evidence="2">
    <location>
        <begin position="1"/>
        <end position="34"/>
    </location>
</feature>